<dbReference type="InterPro" id="IPR036390">
    <property type="entry name" value="WH_DNA-bd_sf"/>
</dbReference>
<evidence type="ECO:0000313" key="7">
    <source>
        <dbReference type="EMBL" id="MBY4893010.1"/>
    </source>
</evidence>
<dbReference type="GO" id="GO:0003700">
    <property type="term" value="F:DNA-binding transcription factor activity"/>
    <property type="evidence" value="ECO:0007669"/>
    <property type="project" value="InterPro"/>
</dbReference>
<dbReference type="SUPFAM" id="SSF46785">
    <property type="entry name" value="Winged helix' DNA-binding domain"/>
    <property type="match status" value="1"/>
</dbReference>
<evidence type="ECO:0000256" key="2">
    <source>
        <dbReference type="ARBA" id="ARBA00023015"/>
    </source>
</evidence>
<dbReference type="Proteomes" id="UP000693972">
    <property type="component" value="Unassembled WGS sequence"/>
</dbReference>
<keyword evidence="3" id="KW-0238">DNA-binding</keyword>
<evidence type="ECO:0000256" key="4">
    <source>
        <dbReference type="ARBA" id="ARBA00023159"/>
    </source>
</evidence>
<evidence type="ECO:0000256" key="3">
    <source>
        <dbReference type="ARBA" id="ARBA00023125"/>
    </source>
</evidence>
<dbReference type="Pfam" id="PF03466">
    <property type="entry name" value="LysR_substrate"/>
    <property type="match status" value="1"/>
</dbReference>
<dbReference type="InterPro" id="IPR005119">
    <property type="entry name" value="LysR_subst-bd"/>
</dbReference>
<evidence type="ECO:0000259" key="6">
    <source>
        <dbReference type="PROSITE" id="PS50931"/>
    </source>
</evidence>
<evidence type="ECO:0000313" key="9">
    <source>
        <dbReference type="Proteomes" id="UP000693972"/>
    </source>
</evidence>
<dbReference type="PROSITE" id="PS50931">
    <property type="entry name" value="HTH_LYSR"/>
    <property type="match status" value="1"/>
</dbReference>
<sequence length="309" mass="33951">MTTLRQLRFLAALDEAQNFSRAADLCNITQSTLSTGLKELEARLGVQVAERTKHSFMMTPLGRDLADRARGILAEVQDFENLAQRERNAGVTSIRLGTIPTVGPFLMPRAMPLLRNALPDTKFYLREELTDALVDGLMEGRLDLLLIALPHPLPAQIETEVLFSDGYWLATPHDHPLGNRDIVEGEDLANRHLLLLEKGHCLQRHALSSLDGINLDEDQTFSATSLSTLVAMVEEDLGITMLPKLAVDAGLSKGHKLHLGDIRGARPRDVALAWRKSSPDADLFHKIGQSLIAARAGLRETSPIAPSDL</sequence>
<dbReference type="GO" id="GO:0032993">
    <property type="term" value="C:protein-DNA complex"/>
    <property type="evidence" value="ECO:0007669"/>
    <property type="project" value="TreeGrafter"/>
</dbReference>
<dbReference type="SUPFAM" id="SSF53850">
    <property type="entry name" value="Periplasmic binding protein-like II"/>
    <property type="match status" value="1"/>
</dbReference>
<feature type="domain" description="HTH lysR-type" evidence="6">
    <location>
        <begin position="1"/>
        <end position="59"/>
    </location>
</feature>
<gene>
    <name evidence="7" type="ORF">KUL25_09565</name>
    <name evidence="8" type="ORF">KUL25_09570</name>
</gene>
<keyword evidence="2" id="KW-0805">Transcription regulation</keyword>
<evidence type="ECO:0000256" key="5">
    <source>
        <dbReference type="ARBA" id="ARBA00023163"/>
    </source>
</evidence>
<accession>A0A975YHN2</accession>
<dbReference type="EMBL" id="CP078073">
    <property type="protein sequence ID" value="QXL89723.1"/>
    <property type="molecule type" value="Genomic_DNA"/>
</dbReference>
<dbReference type="Gene3D" id="3.40.190.10">
    <property type="entry name" value="Periplasmic binding protein-like II"/>
    <property type="match status" value="2"/>
</dbReference>
<dbReference type="GO" id="GO:0003677">
    <property type="term" value="F:DNA binding"/>
    <property type="evidence" value="ECO:0007669"/>
    <property type="project" value="UniProtKB-KW"/>
</dbReference>
<evidence type="ECO:0000256" key="1">
    <source>
        <dbReference type="ARBA" id="ARBA00009437"/>
    </source>
</evidence>
<comment type="similarity">
    <text evidence="1">Belongs to the LysR transcriptional regulatory family.</text>
</comment>
<dbReference type="CDD" id="cd08411">
    <property type="entry name" value="PBP2_OxyR"/>
    <property type="match status" value="1"/>
</dbReference>
<protein>
    <submittedName>
        <fullName evidence="8">Hydrogen peroxide-inducible genes activator</fullName>
    </submittedName>
</protein>
<name>A0A975YHN2_9RHOB</name>
<keyword evidence="5" id="KW-0804">Transcription</keyword>
<dbReference type="EMBL" id="JAIMBW010000001">
    <property type="protein sequence ID" value="MBY4893010.1"/>
    <property type="molecule type" value="Genomic_DNA"/>
</dbReference>
<dbReference type="Gene3D" id="1.10.10.10">
    <property type="entry name" value="Winged helix-like DNA-binding domain superfamily/Winged helix DNA-binding domain"/>
    <property type="match status" value="1"/>
</dbReference>
<dbReference type="PANTHER" id="PTHR30346">
    <property type="entry name" value="TRANSCRIPTIONAL DUAL REGULATOR HCAR-RELATED"/>
    <property type="match status" value="1"/>
</dbReference>
<dbReference type="InterPro" id="IPR000847">
    <property type="entry name" value="LysR_HTH_N"/>
</dbReference>
<keyword evidence="9" id="KW-1185">Reference proteome</keyword>
<dbReference type="PANTHER" id="PTHR30346:SF26">
    <property type="entry name" value="HYDROGEN PEROXIDE-INDUCIBLE GENES ACTIVATOR"/>
    <property type="match status" value="1"/>
</dbReference>
<evidence type="ECO:0000313" key="8">
    <source>
        <dbReference type="EMBL" id="QXL89723.1"/>
    </source>
</evidence>
<organism evidence="8">
    <name type="scientific">Gymnodinialimonas phycosphaerae</name>
    <dbReference type="NCBI Taxonomy" id="2841589"/>
    <lineage>
        <taxon>Bacteria</taxon>
        <taxon>Pseudomonadati</taxon>
        <taxon>Pseudomonadota</taxon>
        <taxon>Alphaproteobacteria</taxon>
        <taxon>Rhodobacterales</taxon>
        <taxon>Paracoccaceae</taxon>
        <taxon>Gymnodinialimonas</taxon>
    </lineage>
</organism>
<reference evidence="8 9" key="1">
    <citation type="submission" date="2021-07" db="EMBL/GenBank/DDBJ databases">
        <title>Karlodiniumbacter phycospheric gen. nov., sp. nov., a phycosphere bacterium isolated from karlodinium veneficum.</title>
        <authorList>
            <person name="Peng Y."/>
            <person name="Jiang L."/>
            <person name="Lee J."/>
        </authorList>
    </citation>
    <scope>NUCLEOTIDE SEQUENCE</scope>
    <source>
        <strain evidence="8 9">N5</strain>
    </source>
</reference>
<dbReference type="Pfam" id="PF00126">
    <property type="entry name" value="HTH_1"/>
    <property type="match status" value="1"/>
</dbReference>
<dbReference type="InterPro" id="IPR036388">
    <property type="entry name" value="WH-like_DNA-bd_sf"/>
</dbReference>
<proteinExistence type="inferred from homology"/>
<keyword evidence="4" id="KW-0010">Activator</keyword>
<dbReference type="AlphaFoldDB" id="A0A975YHN2"/>
<dbReference type="RefSeq" id="WP_257892746.1">
    <property type="nucleotide sequence ID" value="NZ_JAIMBW010000001.1"/>
</dbReference>